<sequence>MPKVSYRKQQIKSVTNILNILLKEHSTNTNKITSEIPDKEIDELFELLKVIELDWYLSYQITRVSKETFWHVENLIHDNSIFSNKSRHPQRPVWQQLAVTLERLSCASVGQFARQWGLGIGTVVEYTKHGITAINLIGNKYVQWSDSVERQQISNQMEQLSGFKRCVGFLDGTDVVLEYKLLIDGSVTDSRAYKSTSLFCETQKFFNKNEYLLADCGYPLTSTIIISYKQPQSNISENSFFNTMLSKKHVRIEHVNGIWKGRFGCLNGIRTQILFKKDLKFILNIIKAMIILYNLALKNNNILKKNLNEIDLNSTNTDNFIDNSSNKEEKKIRKYIQNL</sequence>
<name>A0ACA9M668_9GLOM</name>
<organism evidence="1 2">
    <name type="scientific">Cetraspora pellucida</name>
    <dbReference type="NCBI Taxonomy" id="1433469"/>
    <lineage>
        <taxon>Eukaryota</taxon>
        <taxon>Fungi</taxon>
        <taxon>Fungi incertae sedis</taxon>
        <taxon>Mucoromycota</taxon>
        <taxon>Glomeromycotina</taxon>
        <taxon>Glomeromycetes</taxon>
        <taxon>Diversisporales</taxon>
        <taxon>Gigasporaceae</taxon>
        <taxon>Cetraspora</taxon>
    </lineage>
</organism>
<reference evidence="1" key="1">
    <citation type="submission" date="2021-06" db="EMBL/GenBank/DDBJ databases">
        <authorList>
            <person name="Kallberg Y."/>
            <person name="Tangrot J."/>
            <person name="Rosling A."/>
        </authorList>
    </citation>
    <scope>NUCLEOTIDE SEQUENCE</scope>
    <source>
        <strain evidence="1">28 12/20/2015</strain>
    </source>
</reference>
<dbReference type="Proteomes" id="UP000789366">
    <property type="component" value="Unassembled WGS sequence"/>
</dbReference>
<accession>A0ACA9M668</accession>
<gene>
    <name evidence="1" type="ORF">SPELUC_LOCUS6046</name>
</gene>
<proteinExistence type="predicted"/>
<feature type="non-terminal residue" evidence="1">
    <location>
        <position position="339"/>
    </location>
</feature>
<keyword evidence="2" id="KW-1185">Reference proteome</keyword>
<dbReference type="EMBL" id="CAJVPW010006703">
    <property type="protein sequence ID" value="CAG8572303.1"/>
    <property type="molecule type" value="Genomic_DNA"/>
</dbReference>
<evidence type="ECO:0000313" key="2">
    <source>
        <dbReference type="Proteomes" id="UP000789366"/>
    </source>
</evidence>
<protein>
    <submittedName>
        <fullName evidence="1">13058_t:CDS:1</fullName>
    </submittedName>
</protein>
<evidence type="ECO:0000313" key="1">
    <source>
        <dbReference type="EMBL" id="CAG8572303.1"/>
    </source>
</evidence>
<comment type="caution">
    <text evidence="1">The sequence shown here is derived from an EMBL/GenBank/DDBJ whole genome shotgun (WGS) entry which is preliminary data.</text>
</comment>